<protein>
    <submittedName>
        <fullName evidence="1">Uncharacterized protein</fullName>
    </submittedName>
</protein>
<organism evidence="1 2">
    <name type="scientific">Ricinus communis</name>
    <name type="common">Castor bean</name>
    <dbReference type="NCBI Taxonomy" id="3988"/>
    <lineage>
        <taxon>Eukaryota</taxon>
        <taxon>Viridiplantae</taxon>
        <taxon>Streptophyta</taxon>
        <taxon>Embryophyta</taxon>
        <taxon>Tracheophyta</taxon>
        <taxon>Spermatophyta</taxon>
        <taxon>Magnoliopsida</taxon>
        <taxon>eudicotyledons</taxon>
        <taxon>Gunneridae</taxon>
        <taxon>Pentapetalae</taxon>
        <taxon>rosids</taxon>
        <taxon>fabids</taxon>
        <taxon>Malpighiales</taxon>
        <taxon>Euphorbiaceae</taxon>
        <taxon>Acalyphoideae</taxon>
        <taxon>Acalypheae</taxon>
        <taxon>Ricinus</taxon>
    </lineage>
</organism>
<accession>B9SEK6</accession>
<dbReference type="AlphaFoldDB" id="B9SEK6"/>
<dbReference type="InParanoid" id="B9SEK6"/>
<sequence length="95" mass="11184">MWRAVGDLLHSAANLERKGMMLDIIISGWSLKLDSDKAWISEVMKLKDEELLEKFPILLWANWNMRNRCLFERLHDDLVGSSNRALRFLFDYQSA</sequence>
<evidence type="ECO:0000313" key="1">
    <source>
        <dbReference type="EMBL" id="EEF37960.1"/>
    </source>
</evidence>
<name>B9SEK6_RICCO</name>
<evidence type="ECO:0000313" key="2">
    <source>
        <dbReference type="Proteomes" id="UP000008311"/>
    </source>
</evidence>
<dbReference type="Proteomes" id="UP000008311">
    <property type="component" value="Unassembled WGS sequence"/>
</dbReference>
<keyword evidence="2" id="KW-1185">Reference proteome</keyword>
<dbReference type="EMBL" id="EQ973937">
    <property type="protein sequence ID" value="EEF37960.1"/>
    <property type="molecule type" value="Genomic_DNA"/>
</dbReference>
<proteinExistence type="predicted"/>
<reference evidence="2" key="1">
    <citation type="journal article" date="2010" name="Nat. Biotechnol.">
        <title>Draft genome sequence of the oilseed species Ricinus communis.</title>
        <authorList>
            <person name="Chan A.P."/>
            <person name="Crabtree J."/>
            <person name="Zhao Q."/>
            <person name="Lorenzi H."/>
            <person name="Orvis J."/>
            <person name="Puiu D."/>
            <person name="Melake-Berhan A."/>
            <person name="Jones K.M."/>
            <person name="Redman J."/>
            <person name="Chen G."/>
            <person name="Cahoon E.B."/>
            <person name="Gedil M."/>
            <person name="Stanke M."/>
            <person name="Haas B.J."/>
            <person name="Wortman J.R."/>
            <person name="Fraser-Liggett C.M."/>
            <person name="Ravel J."/>
            <person name="Rabinowicz P.D."/>
        </authorList>
    </citation>
    <scope>NUCLEOTIDE SEQUENCE [LARGE SCALE GENOMIC DNA]</scope>
    <source>
        <strain evidence="2">cv. Hale</strain>
    </source>
</reference>
<gene>
    <name evidence="1" type="ORF">RCOM_0969790</name>
</gene>